<dbReference type="EMBL" id="ML213642">
    <property type="protein sequence ID" value="TFK33758.1"/>
    <property type="molecule type" value="Genomic_DNA"/>
</dbReference>
<gene>
    <name evidence="3" type="ORF">BDQ12DRAFT_614698</name>
</gene>
<dbReference type="Pfam" id="PF23865">
    <property type="entry name" value="DUF7223"/>
    <property type="match status" value="1"/>
</dbReference>
<feature type="chain" id="PRO_5022806120" description="DUF7223 domain-containing protein" evidence="1">
    <location>
        <begin position="18"/>
        <end position="511"/>
    </location>
</feature>
<feature type="signal peptide" evidence="1">
    <location>
        <begin position="1"/>
        <end position="17"/>
    </location>
</feature>
<evidence type="ECO:0000256" key="1">
    <source>
        <dbReference type="SAM" id="SignalP"/>
    </source>
</evidence>
<keyword evidence="1" id="KW-0732">Signal</keyword>
<organism evidence="3 4">
    <name type="scientific">Crucibulum laeve</name>
    <dbReference type="NCBI Taxonomy" id="68775"/>
    <lineage>
        <taxon>Eukaryota</taxon>
        <taxon>Fungi</taxon>
        <taxon>Dikarya</taxon>
        <taxon>Basidiomycota</taxon>
        <taxon>Agaricomycotina</taxon>
        <taxon>Agaricomycetes</taxon>
        <taxon>Agaricomycetidae</taxon>
        <taxon>Agaricales</taxon>
        <taxon>Agaricineae</taxon>
        <taxon>Nidulariaceae</taxon>
        <taxon>Crucibulum</taxon>
    </lineage>
</organism>
<reference evidence="3 4" key="1">
    <citation type="journal article" date="2019" name="Nat. Ecol. Evol.">
        <title>Megaphylogeny resolves global patterns of mushroom evolution.</title>
        <authorList>
            <person name="Varga T."/>
            <person name="Krizsan K."/>
            <person name="Foldi C."/>
            <person name="Dima B."/>
            <person name="Sanchez-Garcia M."/>
            <person name="Sanchez-Ramirez S."/>
            <person name="Szollosi G.J."/>
            <person name="Szarkandi J.G."/>
            <person name="Papp V."/>
            <person name="Albert L."/>
            <person name="Andreopoulos W."/>
            <person name="Angelini C."/>
            <person name="Antonin V."/>
            <person name="Barry K.W."/>
            <person name="Bougher N.L."/>
            <person name="Buchanan P."/>
            <person name="Buyck B."/>
            <person name="Bense V."/>
            <person name="Catcheside P."/>
            <person name="Chovatia M."/>
            <person name="Cooper J."/>
            <person name="Damon W."/>
            <person name="Desjardin D."/>
            <person name="Finy P."/>
            <person name="Geml J."/>
            <person name="Haridas S."/>
            <person name="Hughes K."/>
            <person name="Justo A."/>
            <person name="Karasinski D."/>
            <person name="Kautmanova I."/>
            <person name="Kiss B."/>
            <person name="Kocsube S."/>
            <person name="Kotiranta H."/>
            <person name="LaButti K.M."/>
            <person name="Lechner B.E."/>
            <person name="Liimatainen K."/>
            <person name="Lipzen A."/>
            <person name="Lukacs Z."/>
            <person name="Mihaltcheva S."/>
            <person name="Morgado L.N."/>
            <person name="Niskanen T."/>
            <person name="Noordeloos M.E."/>
            <person name="Ohm R.A."/>
            <person name="Ortiz-Santana B."/>
            <person name="Ovrebo C."/>
            <person name="Racz N."/>
            <person name="Riley R."/>
            <person name="Savchenko A."/>
            <person name="Shiryaev A."/>
            <person name="Soop K."/>
            <person name="Spirin V."/>
            <person name="Szebenyi C."/>
            <person name="Tomsovsky M."/>
            <person name="Tulloss R.E."/>
            <person name="Uehling J."/>
            <person name="Grigoriev I.V."/>
            <person name="Vagvolgyi C."/>
            <person name="Papp T."/>
            <person name="Martin F.M."/>
            <person name="Miettinen O."/>
            <person name="Hibbett D.S."/>
            <person name="Nagy L.G."/>
        </authorList>
    </citation>
    <scope>NUCLEOTIDE SEQUENCE [LARGE SCALE GENOMIC DNA]</scope>
    <source>
        <strain evidence="3 4">CBS 166.37</strain>
    </source>
</reference>
<sequence>MVHSAFVLVMLVTAVRAANDWSTPCLSGVCSYDLPASASSASGTLKIWGSADAISDITPAAGWEILGCNPDTLSQDIRLVCKDDETSAADCAHLYQNSGADGKIVRLPENCGKNAFARVAKSWVPDDQSIPANISSSIVRRDGTQPQVKALTIDTNFAAVDTSKTGNVNFAIRAANVPGANGDLVTSPPAGQQRRYTPRGFSDFIGDAVNNIKGLNDFDVNKNTTLSPFDIDKTFNLVDQKLSCPPLAAGLKVDVDAKAHALASIGVAASGTIVPPKIDDFAIVSTLSADLSGSIDMVADVSATLDSGKILLFEVGVPGLDFPGVLTIGPSFQINAEAKATLDLAVDLNVGVDYHIENAQLVFPPRSGDKTSGTFTVQDTPLKLSLSPSVKATGTLEAHLIPSLNLGISALDNVVNVGVFLELDASATMTLSLEATKGGSAPADNSTAPGAVGSITTPIKPKPVSFGGCFEIGTGLDVNVGADGDFFGLFSASTSLSLFKKDFELFKVRSA</sequence>
<feature type="domain" description="DUF7223" evidence="2">
    <location>
        <begin position="286"/>
        <end position="437"/>
    </location>
</feature>
<evidence type="ECO:0000259" key="2">
    <source>
        <dbReference type="Pfam" id="PF23865"/>
    </source>
</evidence>
<dbReference type="AlphaFoldDB" id="A0A5C3LN58"/>
<dbReference type="STRING" id="68775.A0A5C3LN58"/>
<evidence type="ECO:0000313" key="4">
    <source>
        <dbReference type="Proteomes" id="UP000308652"/>
    </source>
</evidence>
<protein>
    <recommendedName>
        <fullName evidence="2">DUF7223 domain-containing protein</fullName>
    </recommendedName>
</protein>
<dbReference type="InterPro" id="IPR055647">
    <property type="entry name" value="DUF7223"/>
</dbReference>
<proteinExistence type="predicted"/>
<evidence type="ECO:0000313" key="3">
    <source>
        <dbReference type="EMBL" id="TFK33758.1"/>
    </source>
</evidence>
<keyword evidence="4" id="KW-1185">Reference proteome</keyword>
<dbReference type="OrthoDB" id="73875at2759"/>
<accession>A0A5C3LN58</accession>
<name>A0A5C3LN58_9AGAR</name>
<dbReference type="Proteomes" id="UP000308652">
    <property type="component" value="Unassembled WGS sequence"/>
</dbReference>